<protein>
    <submittedName>
        <fullName evidence="2">Uncharacterized protein</fullName>
    </submittedName>
</protein>
<accession>A0A917LBX2</accession>
<name>A0A917LBX2_9ACTN</name>
<reference evidence="2" key="1">
    <citation type="journal article" date="2014" name="Int. J. Syst. Evol. Microbiol.">
        <title>Complete genome sequence of Corynebacterium casei LMG S-19264T (=DSM 44701T), isolated from a smear-ripened cheese.</title>
        <authorList>
            <consortium name="US DOE Joint Genome Institute (JGI-PGF)"/>
            <person name="Walter F."/>
            <person name="Albersmeier A."/>
            <person name="Kalinowski J."/>
            <person name="Ruckert C."/>
        </authorList>
    </citation>
    <scope>NUCLEOTIDE SEQUENCE</scope>
    <source>
        <strain evidence="2">JCM 3086</strain>
    </source>
</reference>
<dbReference type="EMBL" id="BMQA01000056">
    <property type="protein sequence ID" value="GGJ58254.1"/>
    <property type="molecule type" value="Genomic_DNA"/>
</dbReference>
<dbReference type="Proteomes" id="UP000657574">
    <property type="component" value="Unassembled WGS sequence"/>
</dbReference>
<comment type="caution">
    <text evidence="2">The sequence shown here is derived from an EMBL/GenBank/DDBJ whole genome shotgun (WGS) entry which is preliminary data.</text>
</comment>
<feature type="region of interest" description="Disordered" evidence="1">
    <location>
        <begin position="1"/>
        <end position="21"/>
    </location>
</feature>
<keyword evidence="3" id="KW-1185">Reference proteome</keyword>
<sequence length="181" mass="18916">MVALTEGAMSTSGEQGGRESMRTIDRKGIAAETEFAGVLGLDPGDTCGRDLSGLLLARSAGDLPHRFIDLCAGRVDWLTEPVAGNCGTGRTFCANQAAVPLAGTAGPARLVMCLSAQGNRTRSVTVRNRVSGTASGASARQLDSCLHVSLSRRGVEYRVGRLPRRFVLCPGNASQTGWVPV</sequence>
<reference evidence="2" key="2">
    <citation type="submission" date="2020-09" db="EMBL/GenBank/DDBJ databases">
        <authorList>
            <person name="Sun Q."/>
            <person name="Ohkuma M."/>
        </authorList>
    </citation>
    <scope>NUCLEOTIDE SEQUENCE</scope>
    <source>
        <strain evidence="2">JCM 3086</strain>
    </source>
</reference>
<organism evidence="2 3">
    <name type="scientific">Streptomyces brasiliensis</name>
    <dbReference type="NCBI Taxonomy" id="1954"/>
    <lineage>
        <taxon>Bacteria</taxon>
        <taxon>Bacillati</taxon>
        <taxon>Actinomycetota</taxon>
        <taxon>Actinomycetes</taxon>
        <taxon>Kitasatosporales</taxon>
        <taxon>Streptomycetaceae</taxon>
        <taxon>Streptomyces</taxon>
    </lineage>
</organism>
<evidence type="ECO:0000313" key="2">
    <source>
        <dbReference type="EMBL" id="GGJ58254.1"/>
    </source>
</evidence>
<evidence type="ECO:0000256" key="1">
    <source>
        <dbReference type="SAM" id="MobiDB-lite"/>
    </source>
</evidence>
<evidence type="ECO:0000313" key="3">
    <source>
        <dbReference type="Proteomes" id="UP000657574"/>
    </source>
</evidence>
<proteinExistence type="predicted"/>
<gene>
    <name evidence="2" type="ORF">GCM10010121_081090</name>
</gene>
<dbReference type="AlphaFoldDB" id="A0A917LBX2"/>